<sequence>MLWIAPRGVAALLAAAHLAFVLALREPWPLAGAIALAAFGALAFVDALRLRGQLTIERDPPPRLALGRRDAFAYQVVNRGDAALAIALVEAPAPRLAIDLAEARAIVAPRSRTALRVGVVARERGRTALRSFHVRLRTTLGIVERRRAFAAPANLRVMPDLSALDRSGDLVARTKLLETGLRRLRRRGQGGEFASLREYGPDDSFRAIDWKASARRGKAMVATHDVERAQQIVVAIDAGRLMSPRLGDRCKLDYAVSAALAIAAIARLAADRVGVYAFAARPIARVLPASGAAHAAQLTDVLSDLEPQFEESDYERAFLDLRRSLRRRSLVVLFTDLFDPAASQAVLAAAQLLQPRHLVLVVLMNDAAIAAALRARPRDADDAYRAAVAATLADERAHAIATLRDRGMLVVDVPAAELTVALLDAYVGVKTRGLL</sequence>
<dbReference type="SUPFAM" id="SSF53300">
    <property type="entry name" value="vWA-like"/>
    <property type="match status" value="1"/>
</dbReference>
<dbReference type="KEGG" id="vab:WPS_00360"/>
<dbReference type="RefSeq" id="WP_317995852.1">
    <property type="nucleotide sequence ID" value="NZ_AP025523.1"/>
</dbReference>
<evidence type="ECO:0000256" key="1">
    <source>
        <dbReference type="SAM" id="Phobius"/>
    </source>
</evidence>
<evidence type="ECO:0000313" key="3">
    <source>
        <dbReference type="EMBL" id="BDE04760.1"/>
    </source>
</evidence>
<protein>
    <recommendedName>
        <fullName evidence="2">DUF58 domain-containing protein</fullName>
    </recommendedName>
</protein>
<dbReference type="AlphaFoldDB" id="A0AAN1XRP3"/>
<accession>A0AAN1XRP3</accession>
<evidence type="ECO:0000313" key="4">
    <source>
        <dbReference type="Proteomes" id="UP001317532"/>
    </source>
</evidence>
<keyword evidence="1" id="KW-0472">Membrane</keyword>
<keyword evidence="4" id="KW-1185">Reference proteome</keyword>
<keyword evidence="1" id="KW-1133">Transmembrane helix</keyword>
<dbReference type="InterPro" id="IPR036465">
    <property type="entry name" value="vWFA_dom_sf"/>
</dbReference>
<dbReference type="Proteomes" id="UP001317532">
    <property type="component" value="Chromosome"/>
</dbReference>
<evidence type="ECO:0000259" key="2">
    <source>
        <dbReference type="Pfam" id="PF01882"/>
    </source>
</evidence>
<reference evidence="3 4" key="1">
    <citation type="journal article" date="2022" name="ISME Commun">
        <title>Vulcanimicrobium alpinus gen. nov. sp. nov., the first cultivated representative of the candidate phylum 'Eremiobacterota', is a metabolically versatile aerobic anoxygenic phototroph.</title>
        <authorList>
            <person name="Yabe S."/>
            <person name="Muto K."/>
            <person name="Abe K."/>
            <person name="Yokota A."/>
            <person name="Staudigel H."/>
            <person name="Tebo B.M."/>
        </authorList>
    </citation>
    <scope>NUCLEOTIDE SEQUENCE [LARGE SCALE GENOMIC DNA]</scope>
    <source>
        <strain evidence="3 4">WC8-2</strain>
    </source>
</reference>
<feature type="domain" description="DUF58" evidence="2">
    <location>
        <begin position="196"/>
        <end position="366"/>
    </location>
</feature>
<dbReference type="PANTHER" id="PTHR33608:SF3">
    <property type="entry name" value="SLR2013 PROTEIN"/>
    <property type="match status" value="1"/>
</dbReference>
<feature type="transmembrane region" description="Helical" evidence="1">
    <location>
        <begin position="33"/>
        <end position="50"/>
    </location>
</feature>
<dbReference type="InterPro" id="IPR002881">
    <property type="entry name" value="DUF58"/>
</dbReference>
<dbReference type="Pfam" id="PF01882">
    <property type="entry name" value="DUF58"/>
    <property type="match status" value="1"/>
</dbReference>
<name>A0AAN1XRP3_UNVUL</name>
<gene>
    <name evidence="3" type="ORF">WPS_00360</name>
</gene>
<proteinExistence type="predicted"/>
<organism evidence="3 4">
    <name type="scientific">Vulcanimicrobium alpinum</name>
    <dbReference type="NCBI Taxonomy" id="3016050"/>
    <lineage>
        <taxon>Bacteria</taxon>
        <taxon>Bacillati</taxon>
        <taxon>Vulcanimicrobiota</taxon>
        <taxon>Vulcanimicrobiia</taxon>
        <taxon>Vulcanimicrobiales</taxon>
        <taxon>Vulcanimicrobiaceae</taxon>
        <taxon>Vulcanimicrobium</taxon>
    </lineage>
</organism>
<dbReference type="PANTHER" id="PTHR33608">
    <property type="entry name" value="BLL2464 PROTEIN"/>
    <property type="match status" value="1"/>
</dbReference>
<dbReference type="Gene3D" id="3.40.50.410">
    <property type="entry name" value="von Willebrand factor, type A domain"/>
    <property type="match status" value="1"/>
</dbReference>
<dbReference type="EMBL" id="AP025523">
    <property type="protein sequence ID" value="BDE04760.1"/>
    <property type="molecule type" value="Genomic_DNA"/>
</dbReference>
<keyword evidence="1" id="KW-0812">Transmembrane</keyword>